<evidence type="ECO:0000256" key="6">
    <source>
        <dbReference type="ARBA" id="ARBA00023125"/>
    </source>
</evidence>
<dbReference type="GO" id="GO:1900376">
    <property type="term" value="P:regulation of secondary metabolite biosynthetic process"/>
    <property type="evidence" value="ECO:0007669"/>
    <property type="project" value="TreeGrafter"/>
</dbReference>
<keyword evidence="4 8" id="KW-0862">Zinc</keyword>
<accession>A0AAU0UQF4</accession>
<proteinExistence type="inferred from homology"/>
<keyword evidence="7" id="KW-0804">Transcription</keyword>
<evidence type="ECO:0000313" key="10">
    <source>
        <dbReference type="EMBL" id="WRO22454.1"/>
    </source>
</evidence>
<protein>
    <submittedName>
        <fullName evidence="10">Transcriptional repressor</fullName>
    </submittedName>
</protein>
<dbReference type="GO" id="GO:0003700">
    <property type="term" value="F:DNA-binding transcription factor activity"/>
    <property type="evidence" value="ECO:0007669"/>
    <property type="project" value="InterPro"/>
</dbReference>
<keyword evidence="3 8" id="KW-0479">Metal-binding</keyword>
<organism evidence="10 11">
    <name type="scientific">Metallumcola ferriviriculae</name>
    <dbReference type="NCBI Taxonomy" id="3039180"/>
    <lineage>
        <taxon>Bacteria</taxon>
        <taxon>Bacillati</taxon>
        <taxon>Bacillota</taxon>
        <taxon>Clostridia</taxon>
        <taxon>Neomoorellales</taxon>
        <taxon>Desulfitibacteraceae</taxon>
        <taxon>Metallumcola</taxon>
    </lineage>
</organism>
<evidence type="ECO:0000256" key="5">
    <source>
        <dbReference type="ARBA" id="ARBA00023015"/>
    </source>
</evidence>
<feature type="binding site" evidence="8">
    <location>
        <position position="143"/>
    </location>
    <ligand>
        <name>Zn(2+)</name>
        <dbReference type="ChEBI" id="CHEBI:29105"/>
    </ligand>
</feature>
<dbReference type="RefSeq" id="WP_366921866.1">
    <property type="nucleotide sequence ID" value="NZ_CP121694.1"/>
</dbReference>
<dbReference type="Gene3D" id="1.10.10.10">
    <property type="entry name" value="Winged helix-like DNA-binding domain superfamily/Winged helix DNA-binding domain"/>
    <property type="match status" value="1"/>
</dbReference>
<dbReference type="KEGG" id="dbc:MFMK1_002284"/>
<dbReference type="PANTHER" id="PTHR33202">
    <property type="entry name" value="ZINC UPTAKE REGULATION PROTEIN"/>
    <property type="match status" value="1"/>
</dbReference>
<comment type="similarity">
    <text evidence="1">Belongs to the Fur family.</text>
</comment>
<feature type="binding site" evidence="9">
    <location>
        <position position="115"/>
    </location>
    <ligand>
        <name>Fe cation</name>
        <dbReference type="ChEBI" id="CHEBI:24875"/>
    </ligand>
</feature>
<feature type="binding site" evidence="8">
    <location>
        <position position="140"/>
    </location>
    <ligand>
        <name>Zn(2+)</name>
        <dbReference type="ChEBI" id="CHEBI:29105"/>
    </ligand>
</feature>
<dbReference type="InterPro" id="IPR002481">
    <property type="entry name" value="FUR"/>
</dbReference>
<keyword evidence="6" id="KW-0238">DNA-binding</keyword>
<dbReference type="InterPro" id="IPR036390">
    <property type="entry name" value="WH_DNA-bd_sf"/>
</dbReference>
<name>A0AAU0UQF4_9FIRM</name>
<dbReference type="SUPFAM" id="SSF46785">
    <property type="entry name" value="Winged helix' DNA-binding domain"/>
    <property type="match status" value="1"/>
</dbReference>
<dbReference type="InterPro" id="IPR036388">
    <property type="entry name" value="WH-like_DNA-bd_sf"/>
</dbReference>
<feature type="binding site" evidence="8">
    <location>
        <position position="100"/>
    </location>
    <ligand>
        <name>Zn(2+)</name>
        <dbReference type="ChEBI" id="CHEBI:29105"/>
    </ligand>
</feature>
<dbReference type="Pfam" id="PF01475">
    <property type="entry name" value="FUR"/>
    <property type="match status" value="1"/>
</dbReference>
<keyword evidence="9" id="KW-0408">Iron</keyword>
<evidence type="ECO:0000313" key="11">
    <source>
        <dbReference type="Proteomes" id="UP001329915"/>
    </source>
</evidence>
<evidence type="ECO:0000256" key="3">
    <source>
        <dbReference type="ARBA" id="ARBA00022723"/>
    </source>
</evidence>
<sequence length="144" mass="16912">MQHERANKVFEMLKQKDYKVTPQRKEILTLFLKKDGEHLSAEEVYRVLQESHPEIGLATVYRTLDLFAELDVLQKLSFDDGKNRYELNDSEIHHHHHLICLNCGKVLEFGDDLLEALEEQITAKIDFKIIDHKVKFYGYCSGCY</sequence>
<dbReference type="InterPro" id="IPR043135">
    <property type="entry name" value="Fur_C"/>
</dbReference>
<reference evidence="10 11" key="1">
    <citation type="submission" date="2023-04" db="EMBL/GenBank/DDBJ databases">
        <authorList>
            <person name="Hsu D."/>
        </authorList>
    </citation>
    <scope>NUCLEOTIDE SEQUENCE [LARGE SCALE GENOMIC DNA]</scope>
    <source>
        <strain evidence="10 11">MK1</strain>
    </source>
</reference>
<dbReference type="GO" id="GO:0008270">
    <property type="term" value="F:zinc ion binding"/>
    <property type="evidence" value="ECO:0007669"/>
    <property type="project" value="TreeGrafter"/>
</dbReference>
<feature type="binding site" evidence="9">
    <location>
        <position position="94"/>
    </location>
    <ligand>
        <name>Fe cation</name>
        <dbReference type="ChEBI" id="CHEBI:24875"/>
    </ligand>
</feature>
<dbReference type="GO" id="GO:0045892">
    <property type="term" value="P:negative regulation of DNA-templated transcription"/>
    <property type="evidence" value="ECO:0007669"/>
    <property type="project" value="TreeGrafter"/>
</dbReference>
<evidence type="ECO:0000256" key="2">
    <source>
        <dbReference type="ARBA" id="ARBA00022491"/>
    </source>
</evidence>
<keyword evidence="2" id="KW-0678">Repressor</keyword>
<feature type="binding site" evidence="8">
    <location>
        <position position="103"/>
    </location>
    <ligand>
        <name>Zn(2+)</name>
        <dbReference type="ChEBI" id="CHEBI:29105"/>
    </ligand>
</feature>
<dbReference type="GO" id="GO:0000976">
    <property type="term" value="F:transcription cis-regulatory region binding"/>
    <property type="evidence" value="ECO:0007669"/>
    <property type="project" value="TreeGrafter"/>
</dbReference>
<keyword evidence="5" id="KW-0805">Transcription regulation</keyword>
<feature type="binding site" evidence="9">
    <location>
        <position position="132"/>
    </location>
    <ligand>
        <name>Fe cation</name>
        <dbReference type="ChEBI" id="CHEBI:24875"/>
    </ligand>
</feature>
<evidence type="ECO:0000256" key="8">
    <source>
        <dbReference type="PIRSR" id="PIRSR602481-1"/>
    </source>
</evidence>
<evidence type="ECO:0000256" key="9">
    <source>
        <dbReference type="PIRSR" id="PIRSR602481-2"/>
    </source>
</evidence>
<dbReference type="CDD" id="cd07153">
    <property type="entry name" value="Fur_like"/>
    <property type="match status" value="1"/>
</dbReference>
<dbReference type="EMBL" id="CP121694">
    <property type="protein sequence ID" value="WRO22454.1"/>
    <property type="molecule type" value="Genomic_DNA"/>
</dbReference>
<dbReference type="Gene3D" id="3.30.1490.190">
    <property type="match status" value="1"/>
</dbReference>
<evidence type="ECO:0000256" key="7">
    <source>
        <dbReference type="ARBA" id="ARBA00023163"/>
    </source>
</evidence>
<evidence type="ECO:0000256" key="4">
    <source>
        <dbReference type="ARBA" id="ARBA00022833"/>
    </source>
</evidence>
<gene>
    <name evidence="10" type="ORF">MFMK1_002284</name>
</gene>
<comment type="cofactor">
    <cofactor evidence="8">
        <name>Zn(2+)</name>
        <dbReference type="ChEBI" id="CHEBI:29105"/>
    </cofactor>
    <text evidence="8">Binds 1 zinc ion per subunit.</text>
</comment>
<keyword evidence="11" id="KW-1185">Reference proteome</keyword>
<dbReference type="FunFam" id="1.10.10.10:FF:000051">
    <property type="entry name" value="Fur family transcriptional regulator"/>
    <property type="match status" value="1"/>
</dbReference>
<evidence type="ECO:0000256" key="1">
    <source>
        <dbReference type="ARBA" id="ARBA00007957"/>
    </source>
</evidence>
<dbReference type="PANTHER" id="PTHR33202:SF7">
    <property type="entry name" value="FERRIC UPTAKE REGULATION PROTEIN"/>
    <property type="match status" value="1"/>
</dbReference>
<dbReference type="Proteomes" id="UP001329915">
    <property type="component" value="Chromosome"/>
</dbReference>
<dbReference type="AlphaFoldDB" id="A0AAU0UQF4"/>
<comment type="cofactor">
    <cofactor evidence="9">
        <name>Mn(2+)</name>
        <dbReference type="ChEBI" id="CHEBI:29035"/>
    </cofactor>
    <cofactor evidence="9">
        <name>Fe(2+)</name>
        <dbReference type="ChEBI" id="CHEBI:29033"/>
    </cofactor>
    <text evidence="9">Binds 1 Mn(2+) or Fe(2+) ion per subunit.</text>
</comment>